<evidence type="ECO:0000256" key="1">
    <source>
        <dbReference type="SAM" id="MobiDB-lite"/>
    </source>
</evidence>
<gene>
    <name evidence="3" type="primary">phaP</name>
    <name evidence="3" type="ORF">H9Q16_13635</name>
</gene>
<protein>
    <submittedName>
        <fullName evidence="3">TIGR01841 family phasin</fullName>
    </submittedName>
</protein>
<feature type="compositionally biased region" description="Polar residues" evidence="1">
    <location>
        <begin position="72"/>
        <end position="90"/>
    </location>
</feature>
<evidence type="ECO:0000313" key="4">
    <source>
        <dbReference type="Proteomes" id="UP000635142"/>
    </source>
</evidence>
<reference evidence="3" key="1">
    <citation type="submission" date="2020-08" db="EMBL/GenBank/DDBJ databases">
        <title>Sulfitobacter aestuariivivens sp. nov., isolated from a tidal flat.</title>
        <authorList>
            <person name="Park S."/>
            <person name="Yoon J.-H."/>
        </authorList>
    </citation>
    <scope>NUCLEOTIDE SEQUENCE</scope>
    <source>
        <strain evidence="3">TSTF-M16</strain>
    </source>
</reference>
<dbReference type="Pfam" id="PF09361">
    <property type="entry name" value="Phasin_2"/>
    <property type="match status" value="1"/>
</dbReference>
<keyword evidence="4" id="KW-1185">Reference proteome</keyword>
<dbReference type="AlphaFoldDB" id="A0A927D4S1"/>
<evidence type="ECO:0000259" key="2">
    <source>
        <dbReference type="Pfam" id="PF09361"/>
    </source>
</evidence>
<dbReference type="Proteomes" id="UP000635142">
    <property type="component" value="Unassembled WGS sequence"/>
</dbReference>
<dbReference type="InterPro" id="IPR018968">
    <property type="entry name" value="Phasin"/>
</dbReference>
<evidence type="ECO:0000313" key="3">
    <source>
        <dbReference type="EMBL" id="MBD3664969.1"/>
    </source>
</evidence>
<dbReference type="NCBIfam" id="TIGR01841">
    <property type="entry name" value="phasin"/>
    <property type="match status" value="1"/>
</dbReference>
<dbReference type="RefSeq" id="WP_191075977.1">
    <property type="nucleotide sequence ID" value="NZ_JACTAG010000002.1"/>
</dbReference>
<comment type="caution">
    <text evidence="3">The sequence shown here is derived from an EMBL/GenBank/DDBJ whole genome shotgun (WGS) entry which is preliminary data.</text>
</comment>
<proteinExistence type="predicted"/>
<feature type="region of interest" description="Disordered" evidence="1">
    <location>
        <begin position="72"/>
        <end position="91"/>
    </location>
</feature>
<dbReference type="InterPro" id="IPR010127">
    <property type="entry name" value="Phasin_subfam-1"/>
</dbReference>
<name>A0A927D4S1_9RHOB</name>
<dbReference type="EMBL" id="JACTAG010000002">
    <property type="protein sequence ID" value="MBD3664969.1"/>
    <property type="molecule type" value="Genomic_DNA"/>
</dbReference>
<organism evidence="3 4">
    <name type="scientific">Sulfitobacter aestuariivivens</name>
    <dbReference type="NCBI Taxonomy" id="2766981"/>
    <lineage>
        <taxon>Bacteria</taxon>
        <taxon>Pseudomonadati</taxon>
        <taxon>Pseudomonadota</taxon>
        <taxon>Alphaproteobacteria</taxon>
        <taxon>Rhodobacterales</taxon>
        <taxon>Roseobacteraceae</taxon>
        <taxon>Sulfitobacter</taxon>
    </lineage>
</organism>
<sequence length="139" mass="15198">MADDKNPFMDMFQDFGKSMSIPGPDMSDMMDYHRKNLQAIQAAIQVNTSSAQTLMGKQREALEKTLADISDSVQDASSSGDPAGAMSSSVELAKRTFDTTVQTTTEMAEIIRQGGTDTYDVLKSRVMESVDELTPKDKS</sequence>
<accession>A0A927D4S1</accession>
<feature type="domain" description="Phasin" evidence="2">
    <location>
        <begin position="28"/>
        <end position="126"/>
    </location>
</feature>